<dbReference type="AlphaFoldDB" id="A0A4R5KL80"/>
<dbReference type="EMBL" id="SMRU01000012">
    <property type="protein sequence ID" value="TDF95625.1"/>
    <property type="molecule type" value="Genomic_DNA"/>
</dbReference>
<name>A0A4R5KL80_9MICC</name>
<evidence type="ECO:0000313" key="2">
    <source>
        <dbReference type="Proteomes" id="UP000295511"/>
    </source>
</evidence>
<organism evidence="1 2">
    <name type="scientific">Arthrobacter terricola</name>
    <dbReference type="NCBI Taxonomy" id="2547396"/>
    <lineage>
        <taxon>Bacteria</taxon>
        <taxon>Bacillati</taxon>
        <taxon>Actinomycetota</taxon>
        <taxon>Actinomycetes</taxon>
        <taxon>Micrococcales</taxon>
        <taxon>Micrococcaceae</taxon>
        <taxon>Arthrobacter</taxon>
    </lineage>
</organism>
<comment type="caution">
    <text evidence="1">The sequence shown here is derived from an EMBL/GenBank/DDBJ whole genome shotgun (WGS) entry which is preliminary data.</text>
</comment>
<evidence type="ECO:0000313" key="1">
    <source>
        <dbReference type="EMBL" id="TDF95625.1"/>
    </source>
</evidence>
<accession>A0A4R5KL80</accession>
<proteinExistence type="predicted"/>
<reference evidence="1 2" key="1">
    <citation type="submission" date="2019-03" db="EMBL/GenBank/DDBJ databases">
        <title>Whole genome sequence of Arthrobacter sp JH1-1.</title>
        <authorList>
            <person name="Trinh H.N."/>
        </authorList>
    </citation>
    <scope>NUCLEOTIDE SEQUENCE [LARGE SCALE GENOMIC DNA]</scope>
    <source>
        <strain evidence="1 2">JH1-1</strain>
    </source>
</reference>
<keyword evidence="2" id="KW-1185">Reference proteome</keyword>
<protein>
    <submittedName>
        <fullName evidence="1">Uncharacterized protein</fullName>
    </submittedName>
</protein>
<gene>
    <name evidence="1" type="ORF">E1809_11400</name>
</gene>
<dbReference type="RefSeq" id="WP_133204356.1">
    <property type="nucleotide sequence ID" value="NZ_SMRU01000012.1"/>
</dbReference>
<dbReference type="Proteomes" id="UP000295511">
    <property type="component" value="Unassembled WGS sequence"/>
</dbReference>
<sequence length="59" mass="6828">MSETARIIYLPTPKVETIDQREYWWEQLEKAERRAEDIRRILGILAIERGAPDEGGDAA</sequence>